<dbReference type="Gene3D" id="3.30.1330.40">
    <property type="entry name" value="RutC-like"/>
    <property type="match status" value="1"/>
</dbReference>
<dbReference type="NCBIfam" id="TIGR00004">
    <property type="entry name" value="Rid family detoxifying hydrolase"/>
    <property type="match status" value="1"/>
</dbReference>
<reference evidence="2 3" key="1">
    <citation type="journal article" date="2017" name="ISME J.">
        <title>Potential for microbial H2 and metal transformations associated with novel bacteria and archaea in deep terrestrial subsurface sediments.</title>
        <authorList>
            <person name="Hernsdorf A.W."/>
            <person name="Amano Y."/>
            <person name="Miyakawa K."/>
            <person name="Ise K."/>
            <person name="Suzuki Y."/>
            <person name="Anantharaman K."/>
            <person name="Probst A."/>
            <person name="Burstein D."/>
            <person name="Thomas B.C."/>
            <person name="Banfield J.F."/>
        </authorList>
    </citation>
    <scope>NUCLEOTIDE SEQUENCE [LARGE SCALE GENOMIC DNA]</scope>
    <source>
        <strain evidence="2">HGW-Wallbacteria-1</strain>
    </source>
</reference>
<evidence type="ECO:0000313" key="2">
    <source>
        <dbReference type="EMBL" id="PKK91151.1"/>
    </source>
</evidence>
<proteinExistence type="inferred from homology"/>
<comment type="similarity">
    <text evidence="1">Belongs to the RutC family.</text>
</comment>
<name>A0A2N1PS42_9BACT</name>
<evidence type="ECO:0008006" key="4">
    <source>
        <dbReference type="Google" id="ProtNLM"/>
    </source>
</evidence>
<comment type="caution">
    <text evidence="2">The sequence shown here is derived from an EMBL/GenBank/DDBJ whole genome shotgun (WGS) entry which is preliminary data.</text>
</comment>
<dbReference type="CDD" id="cd00448">
    <property type="entry name" value="YjgF_YER057c_UK114_family"/>
    <property type="match status" value="1"/>
</dbReference>
<dbReference type="AlphaFoldDB" id="A0A2N1PS42"/>
<dbReference type="PANTHER" id="PTHR11803:SF58">
    <property type="entry name" value="PROTEIN HMF1-RELATED"/>
    <property type="match status" value="1"/>
</dbReference>
<evidence type="ECO:0000256" key="1">
    <source>
        <dbReference type="ARBA" id="ARBA00010552"/>
    </source>
</evidence>
<dbReference type="Pfam" id="PF01042">
    <property type="entry name" value="Ribonuc_L-PSP"/>
    <property type="match status" value="1"/>
</dbReference>
<dbReference type="InterPro" id="IPR006175">
    <property type="entry name" value="YjgF/YER057c/UK114"/>
</dbReference>
<organism evidence="2 3">
    <name type="scientific">Candidatus Wallbacteria bacterium HGW-Wallbacteria-1</name>
    <dbReference type="NCBI Taxonomy" id="2013854"/>
    <lineage>
        <taxon>Bacteria</taxon>
        <taxon>Candidatus Walliibacteriota</taxon>
    </lineage>
</organism>
<gene>
    <name evidence="2" type="ORF">CVV64_05120</name>
</gene>
<dbReference type="GO" id="GO:0019239">
    <property type="term" value="F:deaminase activity"/>
    <property type="evidence" value="ECO:0007669"/>
    <property type="project" value="TreeGrafter"/>
</dbReference>
<dbReference type="InterPro" id="IPR035959">
    <property type="entry name" value="RutC-like_sf"/>
</dbReference>
<dbReference type="FunFam" id="3.30.1330.40:FF:000001">
    <property type="entry name" value="L-PSP family endoribonuclease"/>
    <property type="match status" value="1"/>
</dbReference>
<sequence>MKIETITTPEAPKAIGPYSQALKVHDCHSSIAAGLIFVSGQLPMDPESAIITGQNISEQTQRCLMNIMAILKAANATINQILKVTVFMTDLAGFNEFNSVYEKFMGNHKPARACVQVNALPKGAMIEIDAIALGTMEDEA</sequence>
<protein>
    <recommendedName>
        <fullName evidence="4">Reactive intermediate/imine deaminase</fullName>
    </recommendedName>
</protein>
<dbReference type="EMBL" id="PGXC01000003">
    <property type="protein sequence ID" value="PKK91151.1"/>
    <property type="molecule type" value="Genomic_DNA"/>
</dbReference>
<dbReference type="InterPro" id="IPR006056">
    <property type="entry name" value="RidA"/>
</dbReference>
<dbReference type="Proteomes" id="UP000233256">
    <property type="component" value="Unassembled WGS sequence"/>
</dbReference>
<dbReference type="SUPFAM" id="SSF55298">
    <property type="entry name" value="YjgF-like"/>
    <property type="match status" value="1"/>
</dbReference>
<dbReference type="GO" id="GO:0005829">
    <property type="term" value="C:cytosol"/>
    <property type="evidence" value="ECO:0007669"/>
    <property type="project" value="TreeGrafter"/>
</dbReference>
<evidence type="ECO:0000313" key="3">
    <source>
        <dbReference type="Proteomes" id="UP000233256"/>
    </source>
</evidence>
<accession>A0A2N1PS42</accession>
<dbReference type="PANTHER" id="PTHR11803">
    <property type="entry name" value="2-IMINOBUTANOATE/2-IMINOPROPANOATE DEAMINASE RIDA"/>
    <property type="match status" value="1"/>
</dbReference>